<evidence type="ECO:0000313" key="2">
    <source>
        <dbReference type="EMBL" id="KAK4195588.1"/>
    </source>
</evidence>
<feature type="region of interest" description="Disordered" evidence="1">
    <location>
        <begin position="146"/>
        <end position="167"/>
    </location>
</feature>
<dbReference type="EMBL" id="MU864009">
    <property type="protein sequence ID" value="KAK4195588.1"/>
    <property type="molecule type" value="Genomic_DNA"/>
</dbReference>
<gene>
    <name evidence="2" type="ORF">QBC40DRAFT_343372</name>
</gene>
<proteinExistence type="predicted"/>
<evidence type="ECO:0000313" key="3">
    <source>
        <dbReference type="Proteomes" id="UP001303160"/>
    </source>
</evidence>
<protein>
    <recommendedName>
        <fullName evidence="4">Protein kinase domain-containing protein</fullName>
    </recommendedName>
</protein>
<dbReference type="AlphaFoldDB" id="A0AAN6X7K3"/>
<sequence>MYGDIVSDNLDDHPPIDKRFLEGAPSTAWRDFKDPKLRQFPRHGSKIKWIDYLGHGREGIVFKATIGDKDLPVAIKRPPPQPLPVGDGWREAEWPFEDGSRTVALLEKIRWAMADAAADSNTTIRIRDAPRRKADVIENLRAFSDEARHQSAEATPTAHDPTRPPPPFPSLPVCYGWTTVRWDELPRLDPPVQDEADERVDWHWAIIYEFVPGETGKTQDPAVGQSHLDFFYALGFALEAYKPDNWHGGRLVDLNDICSPFSDGWQKAAVRPRDAKKWFSSLGFVQDSTCSHKIVP</sequence>
<comment type="caution">
    <text evidence="2">The sequence shown here is derived from an EMBL/GenBank/DDBJ whole genome shotgun (WGS) entry which is preliminary data.</text>
</comment>
<dbReference type="Proteomes" id="UP001303160">
    <property type="component" value="Unassembled WGS sequence"/>
</dbReference>
<organism evidence="2 3">
    <name type="scientific">Triangularia verruculosa</name>
    <dbReference type="NCBI Taxonomy" id="2587418"/>
    <lineage>
        <taxon>Eukaryota</taxon>
        <taxon>Fungi</taxon>
        <taxon>Dikarya</taxon>
        <taxon>Ascomycota</taxon>
        <taxon>Pezizomycotina</taxon>
        <taxon>Sordariomycetes</taxon>
        <taxon>Sordariomycetidae</taxon>
        <taxon>Sordariales</taxon>
        <taxon>Podosporaceae</taxon>
        <taxon>Triangularia</taxon>
    </lineage>
</organism>
<name>A0AAN6X7K3_9PEZI</name>
<accession>A0AAN6X7K3</accession>
<evidence type="ECO:0000256" key="1">
    <source>
        <dbReference type="SAM" id="MobiDB-lite"/>
    </source>
</evidence>
<reference evidence="2" key="2">
    <citation type="submission" date="2023-05" db="EMBL/GenBank/DDBJ databases">
        <authorList>
            <consortium name="Lawrence Berkeley National Laboratory"/>
            <person name="Steindorff A."/>
            <person name="Hensen N."/>
            <person name="Bonometti L."/>
            <person name="Westerberg I."/>
            <person name="Brannstrom I.O."/>
            <person name="Guillou S."/>
            <person name="Cros-Aarteil S."/>
            <person name="Calhoun S."/>
            <person name="Haridas S."/>
            <person name="Kuo A."/>
            <person name="Mondo S."/>
            <person name="Pangilinan J."/>
            <person name="Riley R."/>
            <person name="Labutti K."/>
            <person name="Andreopoulos B."/>
            <person name="Lipzen A."/>
            <person name="Chen C."/>
            <person name="Yanf M."/>
            <person name="Daum C."/>
            <person name="Ng V."/>
            <person name="Clum A."/>
            <person name="Ohm R."/>
            <person name="Martin F."/>
            <person name="Silar P."/>
            <person name="Natvig D."/>
            <person name="Lalanne C."/>
            <person name="Gautier V."/>
            <person name="Ament-Velasquez S.L."/>
            <person name="Kruys A."/>
            <person name="Hutchinson M.I."/>
            <person name="Powell A.J."/>
            <person name="Barry K."/>
            <person name="Miller A.N."/>
            <person name="Grigoriev I.V."/>
            <person name="Debuchy R."/>
            <person name="Gladieux P."/>
            <person name="Thoren M.H."/>
            <person name="Johannesson H."/>
        </authorList>
    </citation>
    <scope>NUCLEOTIDE SEQUENCE</scope>
    <source>
        <strain evidence="2">CBS 315.58</strain>
    </source>
</reference>
<keyword evidence="3" id="KW-1185">Reference proteome</keyword>
<reference evidence="2" key="1">
    <citation type="journal article" date="2023" name="Mol. Phylogenet. Evol.">
        <title>Genome-scale phylogeny and comparative genomics of the fungal order Sordariales.</title>
        <authorList>
            <person name="Hensen N."/>
            <person name="Bonometti L."/>
            <person name="Westerberg I."/>
            <person name="Brannstrom I.O."/>
            <person name="Guillou S."/>
            <person name="Cros-Aarteil S."/>
            <person name="Calhoun S."/>
            <person name="Haridas S."/>
            <person name="Kuo A."/>
            <person name="Mondo S."/>
            <person name="Pangilinan J."/>
            <person name="Riley R."/>
            <person name="LaButti K."/>
            <person name="Andreopoulos B."/>
            <person name="Lipzen A."/>
            <person name="Chen C."/>
            <person name="Yan M."/>
            <person name="Daum C."/>
            <person name="Ng V."/>
            <person name="Clum A."/>
            <person name="Steindorff A."/>
            <person name="Ohm R.A."/>
            <person name="Martin F."/>
            <person name="Silar P."/>
            <person name="Natvig D.O."/>
            <person name="Lalanne C."/>
            <person name="Gautier V."/>
            <person name="Ament-Velasquez S.L."/>
            <person name="Kruys A."/>
            <person name="Hutchinson M.I."/>
            <person name="Powell A.J."/>
            <person name="Barry K."/>
            <person name="Miller A.N."/>
            <person name="Grigoriev I.V."/>
            <person name="Debuchy R."/>
            <person name="Gladieux P."/>
            <person name="Hiltunen Thoren M."/>
            <person name="Johannesson H."/>
        </authorList>
    </citation>
    <scope>NUCLEOTIDE SEQUENCE</scope>
    <source>
        <strain evidence="2">CBS 315.58</strain>
    </source>
</reference>
<evidence type="ECO:0008006" key="4">
    <source>
        <dbReference type="Google" id="ProtNLM"/>
    </source>
</evidence>